<dbReference type="InterPro" id="IPR013783">
    <property type="entry name" value="Ig-like_fold"/>
</dbReference>
<evidence type="ECO:0000256" key="2">
    <source>
        <dbReference type="ARBA" id="ARBA00023326"/>
    </source>
</evidence>
<keyword evidence="2" id="KW-0119">Carbohydrate metabolism</keyword>
<evidence type="ECO:0000256" key="1">
    <source>
        <dbReference type="ARBA" id="ARBA00023295"/>
    </source>
</evidence>
<dbReference type="RefSeq" id="WP_344235127.1">
    <property type="nucleotide sequence ID" value="NZ_BAAAPH010000012.1"/>
</dbReference>
<protein>
    <recommendedName>
        <fullName evidence="3">Fibronectin type-III domain-containing protein</fullName>
    </recommendedName>
</protein>
<evidence type="ECO:0000259" key="3">
    <source>
        <dbReference type="PROSITE" id="PS50853"/>
    </source>
</evidence>
<keyword evidence="1" id="KW-0326">Glycosidase</keyword>
<dbReference type="EMBL" id="BAAAPH010000012">
    <property type="protein sequence ID" value="GAA1579715.1"/>
    <property type="molecule type" value="Genomic_DNA"/>
</dbReference>
<keyword evidence="1" id="KW-0378">Hydrolase</keyword>
<dbReference type="InterPro" id="IPR003961">
    <property type="entry name" value="FN3_dom"/>
</dbReference>
<dbReference type="InterPro" id="IPR036116">
    <property type="entry name" value="FN3_sf"/>
</dbReference>
<dbReference type="Proteomes" id="UP001501705">
    <property type="component" value="Unassembled WGS sequence"/>
</dbReference>
<comment type="caution">
    <text evidence="4">The sequence shown here is derived from an EMBL/GenBank/DDBJ whole genome shotgun (WGS) entry which is preliminary data.</text>
</comment>
<dbReference type="SUPFAM" id="SSF49265">
    <property type="entry name" value="Fibronectin type III"/>
    <property type="match status" value="1"/>
</dbReference>
<sequence>MPADLTATDVSRNSGSLDWRPSAGATSYQVFANGNQVASSQGTSVVVNGLSPQMEYKFTVRGGRTSEAVRPSRSTRRIRCATKLRHRLVRDNDWGTPQVTYLPVKLTAGTNSLKISNPNGYIADIDWITV</sequence>
<evidence type="ECO:0000313" key="5">
    <source>
        <dbReference type="Proteomes" id="UP001501705"/>
    </source>
</evidence>
<accession>A0ABP4PI49</accession>
<dbReference type="Gene3D" id="2.60.40.10">
    <property type="entry name" value="Immunoglobulins"/>
    <property type="match status" value="1"/>
</dbReference>
<dbReference type="CDD" id="cd00063">
    <property type="entry name" value="FN3"/>
    <property type="match status" value="1"/>
</dbReference>
<gene>
    <name evidence="4" type="ORF">GCM10009804_40420</name>
</gene>
<evidence type="ECO:0000313" key="4">
    <source>
        <dbReference type="EMBL" id="GAA1579715.1"/>
    </source>
</evidence>
<name>A0ABP4PI49_9ACTN</name>
<proteinExistence type="predicted"/>
<organism evidence="4 5">
    <name type="scientific">Kribbella hippodromi</name>
    <dbReference type="NCBI Taxonomy" id="434347"/>
    <lineage>
        <taxon>Bacteria</taxon>
        <taxon>Bacillati</taxon>
        <taxon>Actinomycetota</taxon>
        <taxon>Actinomycetes</taxon>
        <taxon>Propionibacteriales</taxon>
        <taxon>Kribbellaceae</taxon>
        <taxon>Kribbella</taxon>
    </lineage>
</organism>
<feature type="domain" description="Fibronectin type-III" evidence="3">
    <location>
        <begin position="1"/>
        <end position="85"/>
    </location>
</feature>
<reference evidence="5" key="1">
    <citation type="journal article" date="2019" name="Int. J. Syst. Evol. Microbiol.">
        <title>The Global Catalogue of Microorganisms (GCM) 10K type strain sequencing project: providing services to taxonomists for standard genome sequencing and annotation.</title>
        <authorList>
            <consortium name="The Broad Institute Genomics Platform"/>
            <consortium name="The Broad Institute Genome Sequencing Center for Infectious Disease"/>
            <person name="Wu L."/>
            <person name="Ma J."/>
        </authorList>
    </citation>
    <scope>NUCLEOTIDE SEQUENCE [LARGE SCALE GENOMIC DNA]</scope>
    <source>
        <strain evidence="5">JCM 15572</strain>
    </source>
</reference>
<dbReference type="PROSITE" id="PS50853">
    <property type="entry name" value="FN3"/>
    <property type="match status" value="1"/>
</dbReference>
<dbReference type="Pfam" id="PF00041">
    <property type="entry name" value="fn3"/>
    <property type="match status" value="1"/>
</dbReference>
<keyword evidence="5" id="KW-1185">Reference proteome</keyword>
<keyword evidence="2" id="KW-0624">Polysaccharide degradation</keyword>